<proteinExistence type="inferred from homology"/>
<keyword evidence="8" id="KW-1185">Reference proteome</keyword>
<feature type="transmembrane region" description="Helical" evidence="6">
    <location>
        <begin position="360"/>
        <end position="380"/>
    </location>
</feature>
<dbReference type="PANTHER" id="PTHR19444">
    <property type="entry name" value="UNC-93 RELATED"/>
    <property type="match status" value="1"/>
</dbReference>
<feature type="transmembrane region" description="Helical" evidence="6">
    <location>
        <begin position="401"/>
        <end position="422"/>
    </location>
</feature>
<evidence type="ECO:0000313" key="8">
    <source>
        <dbReference type="Proteomes" id="UP001164746"/>
    </source>
</evidence>
<feature type="transmembrane region" description="Helical" evidence="6">
    <location>
        <begin position="131"/>
        <end position="149"/>
    </location>
</feature>
<evidence type="ECO:0000256" key="2">
    <source>
        <dbReference type="ARBA" id="ARBA00009172"/>
    </source>
</evidence>
<dbReference type="InterPro" id="IPR036259">
    <property type="entry name" value="MFS_trans_sf"/>
</dbReference>
<feature type="transmembrane region" description="Helical" evidence="6">
    <location>
        <begin position="463"/>
        <end position="484"/>
    </location>
</feature>
<keyword evidence="5 6" id="KW-0472">Membrane</keyword>
<dbReference type="EMBL" id="CP111013">
    <property type="protein sequence ID" value="WAQ97208.1"/>
    <property type="molecule type" value="Genomic_DNA"/>
</dbReference>
<name>A0ABY7DJZ6_MYAAR</name>
<keyword evidence="3 6" id="KW-0812">Transmembrane</keyword>
<evidence type="ECO:0000256" key="4">
    <source>
        <dbReference type="ARBA" id="ARBA00022989"/>
    </source>
</evidence>
<protein>
    <submittedName>
        <fullName evidence="7">UN93A-like protein</fullName>
    </submittedName>
</protein>
<comment type="similarity">
    <text evidence="2">Belongs to the unc-93 family.</text>
</comment>
<dbReference type="InterPro" id="IPR010291">
    <property type="entry name" value="Ion_channel_UNC-93"/>
</dbReference>
<comment type="subcellular location">
    <subcellularLocation>
        <location evidence="1">Membrane</location>
        <topology evidence="1">Multi-pass membrane protein</topology>
    </subcellularLocation>
</comment>
<dbReference type="InterPro" id="IPR051951">
    <property type="entry name" value="UNC-93_regulatory"/>
</dbReference>
<feature type="transmembrane region" description="Helical" evidence="6">
    <location>
        <begin position="70"/>
        <end position="87"/>
    </location>
</feature>
<dbReference type="Pfam" id="PF05978">
    <property type="entry name" value="UNC-93"/>
    <property type="match status" value="1"/>
</dbReference>
<organism evidence="7 8">
    <name type="scientific">Mya arenaria</name>
    <name type="common">Soft-shell clam</name>
    <dbReference type="NCBI Taxonomy" id="6604"/>
    <lineage>
        <taxon>Eukaryota</taxon>
        <taxon>Metazoa</taxon>
        <taxon>Spiralia</taxon>
        <taxon>Lophotrochozoa</taxon>
        <taxon>Mollusca</taxon>
        <taxon>Bivalvia</taxon>
        <taxon>Autobranchia</taxon>
        <taxon>Heteroconchia</taxon>
        <taxon>Euheterodonta</taxon>
        <taxon>Imparidentia</taxon>
        <taxon>Neoheterodontei</taxon>
        <taxon>Myida</taxon>
        <taxon>Myoidea</taxon>
        <taxon>Myidae</taxon>
        <taxon>Mya</taxon>
    </lineage>
</organism>
<dbReference type="Proteomes" id="UP001164746">
    <property type="component" value="Chromosome 2"/>
</dbReference>
<accession>A0ABY7DJZ6</accession>
<gene>
    <name evidence="7" type="ORF">MAR_029898</name>
</gene>
<evidence type="ECO:0000256" key="1">
    <source>
        <dbReference type="ARBA" id="ARBA00004141"/>
    </source>
</evidence>
<feature type="transmembrane region" description="Helical" evidence="6">
    <location>
        <begin position="283"/>
        <end position="305"/>
    </location>
</feature>
<feature type="transmembrane region" description="Helical" evidence="6">
    <location>
        <begin position="99"/>
        <end position="119"/>
    </location>
</feature>
<feature type="transmembrane region" description="Helical" evidence="6">
    <location>
        <begin position="155"/>
        <end position="172"/>
    </location>
</feature>
<evidence type="ECO:0000313" key="7">
    <source>
        <dbReference type="EMBL" id="WAQ97208.1"/>
    </source>
</evidence>
<evidence type="ECO:0000256" key="3">
    <source>
        <dbReference type="ARBA" id="ARBA00022692"/>
    </source>
</evidence>
<evidence type="ECO:0000256" key="5">
    <source>
        <dbReference type="ARBA" id="ARBA00023136"/>
    </source>
</evidence>
<sequence>MESNSDNQESDIKFTKVGEGFSVNRNDSFDDNAEETAFLATESRHTSDKELDAVDVTPPPFGRKRMLKNLVVVSGAFLFLFTSFQSLQNLQSSLNKEAGLGTVSLSVIYACGMLAGLLLPPLIISVLGCKWTLVGSMACYIVFMAANLYPVWATMIPASIVLGCGAASLWAAKCTYLTQLGAWYSVLDGSPKQGTISNFFGIFFMFFQSSQIWGNLISSAVFSQAAPDNSSVSEDVLATCGANYCPTDYRNNTNLDRPNTTKNKKNTFQSTGSTGTCNVLLKVYTVCGIYLGCGILALAIVAVLLDNISVRTDVSRAPVRHQLSAIARHFLSSRYQQLLIPLTVYSGVEQAFMAGDFTRSYISCVLGVWNVGYVMIAYGISDALGSLTVGRLVKHTGFVPWFVAVFILHGGSMVTLLLWQPSPDHVDVFYLIAVCWGAGDAIIQTLVNALYGSLFTEKPETAFASYRICESAGFILCFGYSAYICTRAKLVITLLFLVVGSALYGVLEWNQRKSHRK</sequence>
<feature type="transmembrane region" description="Helical" evidence="6">
    <location>
        <begin position="428"/>
        <end position="451"/>
    </location>
</feature>
<evidence type="ECO:0000256" key="6">
    <source>
        <dbReference type="SAM" id="Phobius"/>
    </source>
</evidence>
<dbReference type="SUPFAM" id="SSF103473">
    <property type="entry name" value="MFS general substrate transporter"/>
    <property type="match status" value="1"/>
</dbReference>
<reference evidence="7" key="1">
    <citation type="submission" date="2022-11" db="EMBL/GenBank/DDBJ databases">
        <title>Centuries of genome instability and evolution in soft-shell clam transmissible cancer (bioRxiv).</title>
        <authorList>
            <person name="Hart S.F.M."/>
            <person name="Yonemitsu M.A."/>
            <person name="Giersch R.M."/>
            <person name="Beal B.F."/>
            <person name="Arriagada G."/>
            <person name="Davis B.W."/>
            <person name="Ostrander E.A."/>
            <person name="Goff S.P."/>
            <person name="Metzger M.J."/>
        </authorList>
    </citation>
    <scope>NUCLEOTIDE SEQUENCE</scope>
    <source>
        <strain evidence="7">MELC-2E11</strain>
        <tissue evidence="7">Siphon/mantle</tissue>
    </source>
</reference>
<feature type="transmembrane region" description="Helical" evidence="6">
    <location>
        <begin position="490"/>
        <end position="507"/>
    </location>
</feature>
<dbReference type="Gene3D" id="1.20.1250.20">
    <property type="entry name" value="MFS general substrate transporter like domains"/>
    <property type="match status" value="2"/>
</dbReference>
<dbReference type="PANTHER" id="PTHR19444:SF13">
    <property type="entry name" value="PROTEIN UNC-93 HOMOLOG A"/>
    <property type="match status" value="1"/>
</dbReference>
<keyword evidence="4 6" id="KW-1133">Transmembrane helix</keyword>